<sequence length="98" mass="11324">MLRTFCCIVLIIPSLSVCIAYAQRCPSGCTCNTETNSGINQKLKGRRKYVHALMKRYIHKEDYDRQRCFVFLSYAGRDDELVNNYIYPGTGNIFETKV</sequence>
<evidence type="ECO:0000313" key="2">
    <source>
        <dbReference type="EMBL" id="KAK3576619.1"/>
    </source>
</evidence>
<dbReference type="EMBL" id="JAEAOA010001402">
    <property type="protein sequence ID" value="KAK3576619.1"/>
    <property type="molecule type" value="Genomic_DNA"/>
</dbReference>
<organism evidence="2 3">
    <name type="scientific">Potamilus streckersoni</name>
    <dbReference type="NCBI Taxonomy" id="2493646"/>
    <lineage>
        <taxon>Eukaryota</taxon>
        <taxon>Metazoa</taxon>
        <taxon>Spiralia</taxon>
        <taxon>Lophotrochozoa</taxon>
        <taxon>Mollusca</taxon>
        <taxon>Bivalvia</taxon>
        <taxon>Autobranchia</taxon>
        <taxon>Heteroconchia</taxon>
        <taxon>Palaeoheterodonta</taxon>
        <taxon>Unionida</taxon>
        <taxon>Unionoidea</taxon>
        <taxon>Unionidae</taxon>
        <taxon>Ambleminae</taxon>
        <taxon>Lampsilini</taxon>
        <taxon>Potamilus</taxon>
    </lineage>
</organism>
<reference evidence="2" key="3">
    <citation type="submission" date="2023-05" db="EMBL/GenBank/DDBJ databases">
        <authorList>
            <person name="Smith C.H."/>
        </authorList>
    </citation>
    <scope>NUCLEOTIDE SEQUENCE</scope>
    <source>
        <strain evidence="2">CHS0354</strain>
        <tissue evidence="2">Mantle</tissue>
    </source>
</reference>
<comment type="caution">
    <text evidence="2">The sequence shown here is derived from an EMBL/GenBank/DDBJ whole genome shotgun (WGS) entry which is preliminary data.</text>
</comment>
<evidence type="ECO:0000256" key="1">
    <source>
        <dbReference type="SAM" id="SignalP"/>
    </source>
</evidence>
<feature type="chain" id="PRO_5042007964" description="Secreted protein" evidence="1">
    <location>
        <begin position="23"/>
        <end position="98"/>
    </location>
</feature>
<reference evidence="2" key="2">
    <citation type="journal article" date="2021" name="Genome Biol. Evol.">
        <title>Developing a high-quality reference genome for a parasitic bivalve with doubly uniparental inheritance (Bivalvia: Unionida).</title>
        <authorList>
            <person name="Smith C.H."/>
        </authorList>
    </citation>
    <scope>NUCLEOTIDE SEQUENCE</scope>
    <source>
        <strain evidence="2">CHS0354</strain>
        <tissue evidence="2">Mantle</tissue>
    </source>
</reference>
<feature type="signal peptide" evidence="1">
    <location>
        <begin position="1"/>
        <end position="22"/>
    </location>
</feature>
<keyword evidence="1" id="KW-0732">Signal</keyword>
<evidence type="ECO:0008006" key="4">
    <source>
        <dbReference type="Google" id="ProtNLM"/>
    </source>
</evidence>
<gene>
    <name evidence="2" type="ORF">CHS0354_023137</name>
</gene>
<accession>A0AAE0RNF2</accession>
<proteinExistence type="predicted"/>
<protein>
    <recommendedName>
        <fullName evidence="4">Secreted protein</fullName>
    </recommendedName>
</protein>
<name>A0AAE0RNF2_9BIVA</name>
<dbReference type="Proteomes" id="UP001195483">
    <property type="component" value="Unassembled WGS sequence"/>
</dbReference>
<reference evidence="2" key="1">
    <citation type="journal article" date="2021" name="Genome Biol. Evol.">
        <title>A High-Quality Reference Genome for a Parasitic Bivalve with Doubly Uniparental Inheritance (Bivalvia: Unionida).</title>
        <authorList>
            <person name="Smith C.H."/>
        </authorList>
    </citation>
    <scope>NUCLEOTIDE SEQUENCE</scope>
    <source>
        <strain evidence="2">CHS0354</strain>
    </source>
</reference>
<dbReference type="AlphaFoldDB" id="A0AAE0RNF2"/>
<evidence type="ECO:0000313" key="3">
    <source>
        <dbReference type="Proteomes" id="UP001195483"/>
    </source>
</evidence>
<keyword evidence="3" id="KW-1185">Reference proteome</keyword>